<dbReference type="Gene3D" id="3.30.890.10">
    <property type="entry name" value="Methyl-cpg-binding Protein 2, Chain A"/>
    <property type="match status" value="1"/>
</dbReference>
<feature type="domain" description="CW-type" evidence="10">
    <location>
        <begin position="11"/>
        <end position="66"/>
    </location>
</feature>
<evidence type="ECO:0000256" key="2">
    <source>
        <dbReference type="ARBA" id="ARBA00022723"/>
    </source>
</evidence>
<accession>A0A2U1NFY9</accession>
<sequence length="166" mass="19164">MPRKKSRGPPKSSVAMFVVQCKDCYKWRKMLTEEEFEEHRSKQNDDPFVCTKLEGIVCDSPADIEYDSSRPWVMDKPNIPKTPKGFQRVSAMRRDYSKMDVQYVTPDGTKVRSNPGIIAYLKEHPEYSDISPTDFCFTSPKVVRETIPEHIKKKSPCGSVKKQKKV</sequence>
<feature type="domain" description="MBD" evidence="9">
    <location>
        <begin position="72"/>
        <end position="142"/>
    </location>
</feature>
<dbReference type="Proteomes" id="UP000245207">
    <property type="component" value="Unassembled WGS sequence"/>
</dbReference>
<evidence type="ECO:0000313" key="12">
    <source>
        <dbReference type="Proteomes" id="UP000245207"/>
    </source>
</evidence>
<dbReference type="InterPro" id="IPR011124">
    <property type="entry name" value="Znf_CW"/>
</dbReference>
<dbReference type="STRING" id="35608.A0A2U1NFY9"/>
<evidence type="ECO:0000259" key="10">
    <source>
        <dbReference type="PROSITE" id="PS51050"/>
    </source>
</evidence>
<dbReference type="GO" id="GO:0003677">
    <property type="term" value="F:DNA binding"/>
    <property type="evidence" value="ECO:0007669"/>
    <property type="project" value="UniProtKB-KW"/>
</dbReference>
<evidence type="ECO:0000256" key="6">
    <source>
        <dbReference type="ARBA" id="ARBA00023125"/>
    </source>
</evidence>
<dbReference type="AlphaFoldDB" id="A0A2U1NFY9"/>
<gene>
    <name evidence="11" type="ORF">CTI12_AA270510</name>
</gene>
<dbReference type="GO" id="GO:0005634">
    <property type="term" value="C:nucleus"/>
    <property type="evidence" value="ECO:0007669"/>
    <property type="project" value="UniProtKB-SubCell"/>
</dbReference>
<keyword evidence="8" id="KW-0539">Nucleus</keyword>
<evidence type="ECO:0000313" key="11">
    <source>
        <dbReference type="EMBL" id="PWA72427.1"/>
    </source>
</evidence>
<evidence type="ECO:0000256" key="8">
    <source>
        <dbReference type="ARBA" id="ARBA00023242"/>
    </source>
</evidence>
<keyword evidence="7" id="KW-0804">Transcription</keyword>
<dbReference type="SMART" id="SM00391">
    <property type="entry name" value="MBD"/>
    <property type="match status" value="1"/>
</dbReference>
<reference evidence="11 12" key="1">
    <citation type="journal article" date="2018" name="Mol. Plant">
        <title>The genome of Artemisia annua provides insight into the evolution of Asteraceae family and artemisinin biosynthesis.</title>
        <authorList>
            <person name="Shen Q."/>
            <person name="Zhang L."/>
            <person name="Liao Z."/>
            <person name="Wang S."/>
            <person name="Yan T."/>
            <person name="Shi P."/>
            <person name="Liu M."/>
            <person name="Fu X."/>
            <person name="Pan Q."/>
            <person name="Wang Y."/>
            <person name="Lv Z."/>
            <person name="Lu X."/>
            <person name="Zhang F."/>
            <person name="Jiang W."/>
            <person name="Ma Y."/>
            <person name="Chen M."/>
            <person name="Hao X."/>
            <person name="Li L."/>
            <person name="Tang Y."/>
            <person name="Lv G."/>
            <person name="Zhou Y."/>
            <person name="Sun X."/>
            <person name="Brodelius P.E."/>
            <person name="Rose J.K.C."/>
            <person name="Tang K."/>
        </authorList>
    </citation>
    <scope>NUCLEOTIDE SEQUENCE [LARGE SCALE GENOMIC DNA]</scope>
    <source>
        <strain evidence="12">cv. Huhao1</strain>
        <tissue evidence="11">Leaf</tissue>
    </source>
</reference>
<evidence type="ECO:0000256" key="3">
    <source>
        <dbReference type="ARBA" id="ARBA00022771"/>
    </source>
</evidence>
<dbReference type="SUPFAM" id="SSF54171">
    <property type="entry name" value="DNA-binding domain"/>
    <property type="match status" value="1"/>
</dbReference>
<protein>
    <submittedName>
        <fullName evidence="11">Methyl-CPG-binding domain 1</fullName>
    </submittedName>
</protein>
<dbReference type="GO" id="GO:0008270">
    <property type="term" value="F:zinc ion binding"/>
    <property type="evidence" value="ECO:0007669"/>
    <property type="project" value="UniProtKB-KW"/>
</dbReference>
<dbReference type="PANTHER" id="PTHR12396">
    <property type="entry name" value="METHYL-CPG BINDING PROTEIN, MBD"/>
    <property type="match status" value="1"/>
</dbReference>
<keyword evidence="3" id="KW-0863">Zinc-finger</keyword>
<name>A0A2U1NFY9_ARTAN</name>
<organism evidence="11 12">
    <name type="scientific">Artemisia annua</name>
    <name type="common">Sweet wormwood</name>
    <dbReference type="NCBI Taxonomy" id="35608"/>
    <lineage>
        <taxon>Eukaryota</taxon>
        <taxon>Viridiplantae</taxon>
        <taxon>Streptophyta</taxon>
        <taxon>Embryophyta</taxon>
        <taxon>Tracheophyta</taxon>
        <taxon>Spermatophyta</taxon>
        <taxon>Magnoliopsida</taxon>
        <taxon>eudicotyledons</taxon>
        <taxon>Gunneridae</taxon>
        <taxon>Pentapetalae</taxon>
        <taxon>asterids</taxon>
        <taxon>campanulids</taxon>
        <taxon>Asterales</taxon>
        <taxon>Asteraceae</taxon>
        <taxon>Asteroideae</taxon>
        <taxon>Anthemideae</taxon>
        <taxon>Artemisiinae</taxon>
        <taxon>Artemisia</taxon>
    </lineage>
</organism>
<keyword evidence="4" id="KW-0862">Zinc</keyword>
<evidence type="ECO:0000256" key="7">
    <source>
        <dbReference type="ARBA" id="ARBA00023163"/>
    </source>
</evidence>
<comment type="subcellular location">
    <subcellularLocation>
        <location evidence="1">Nucleus</location>
    </subcellularLocation>
</comment>
<proteinExistence type="predicted"/>
<dbReference type="InterPro" id="IPR001739">
    <property type="entry name" value="Methyl_CpG_DNA-bd"/>
</dbReference>
<dbReference type="OrthoDB" id="10072024at2759"/>
<dbReference type="EMBL" id="PKPP01002904">
    <property type="protein sequence ID" value="PWA72427.1"/>
    <property type="molecule type" value="Genomic_DNA"/>
</dbReference>
<keyword evidence="6" id="KW-0238">DNA-binding</keyword>
<comment type="caution">
    <text evidence="11">The sequence shown here is derived from an EMBL/GenBank/DDBJ whole genome shotgun (WGS) entry which is preliminary data.</text>
</comment>
<evidence type="ECO:0000259" key="9">
    <source>
        <dbReference type="PROSITE" id="PS50982"/>
    </source>
</evidence>
<evidence type="ECO:0000256" key="5">
    <source>
        <dbReference type="ARBA" id="ARBA00023015"/>
    </source>
</evidence>
<dbReference type="PROSITE" id="PS50982">
    <property type="entry name" value="MBD"/>
    <property type="match status" value="1"/>
</dbReference>
<evidence type="ECO:0000256" key="1">
    <source>
        <dbReference type="ARBA" id="ARBA00004123"/>
    </source>
</evidence>
<keyword evidence="2" id="KW-0479">Metal-binding</keyword>
<keyword evidence="12" id="KW-1185">Reference proteome</keyword>
<dbReference type="PROSITE" id="PS51050">
    <property type="entry name" value="ZF_CW"/>
    <property type="match status" value="1"/>
</dbReference>
<dbReference type="PANTHER" id="PTHR12396:SF10">
    <property type="entry name" value="METHYL-CPG-BINDING DOMAIN-CONTAINING PROTEIN 1-RELATED"/>
    <property type="match status" value="1"/>
</dbReference>
<keyword evidence="5" id="KW-0805">Transcription regulation</keyword>
<dbReference type="Pfam" id="PF01429">
    <property type="entry name" value="MBD"/>
    <property type="match status" value="1"/>
</dbReference>
<evidence type="ECO:0000256" key="4">
    <source>
        <dbReference type="ARBA" id="ARBA00022833"/>
    </source>
</evidence>
<dbReference type="Pfam" id="PF07496">
    <property type="entry name" value="zf-CW"/>
    <property type="match status" value="1"/>
</dbReference>
<dbReference type="InterPro" id="IPR016177">
    <property type="entry name" value="DNA-bd_dom_sf"/>
</dbReference>